<evidence type="ECO:0000313" key="1">
    <source>
        <dbReference type="EMBL" id="KAK4549865.1"/>
    </source>
</evidence>
<evidence type="ECO:0000313" key="2">
    <source>
        <dbReference type="Proteomes" id="UP001324427"/>
    </source>
</evidence>
<sequence length="204" mass="22560">MESTSTQTPSAETPLSSVAEARTSLLDIPPELRLEIYDHLFAITLLASFSAVADLPAQDQQDTLPPPPILHVCRITRRESMPMCIASLETARDAVLSNAEAMREAVGRACQQSREVFAQERWEAFDTDRVASTMDQMVVRLGGAPRAVRGAWYGGWNIGRKQEKRHHQLRFWRGIDDVAREEARQASAAKEAIAAKKATAAVDC</sequence>
<name>A0AAV9JZ06_9PEZI</name>
<reference evidence="1 2" key="1">
    <citation type="submission" date="2021-11" db="EMBL/GenBank/DDBJ databases">
        <title>Black yeast isolated from Biological Soil Crust.</title>
        <authorList>
            <person name="Kurbessoian T."/>
        </authorList>
    </citation>
    <scope>NUCLEOTIDE SEQUENCE [LARGE SCALE GENOMIC DNA]</scope>
    <source>
        <strain evidence="1 2">CCFEE 5522</strain>
    </source>
</reference>
<accession>A0AAV9JZ06</accession>
<dbReference type="AlphaFoldDB" id="A0AAV9JZ06"/>
<organism evidence="1 2">
    <name type="scientific">Oleoguttula mirabilis</name>
    <dbReference type="NCBI Taxonomy" id="1507867"/>
    <lineage>
        <taxon>Eukaryota</taxon>
        <taxon>Fungi</taxon>
        <taxon>Dikarya</taxon>
        <taxon>Ascomycota</taxon>
        <taxon>Pezizomycotina</taxon>
        <taxon>Dothideomycetes</taxon>
        <taxon>Dothideomycetidae</taxon>
        <taxon>Mycosphaerellales</taxon>
        <taxon>Teratosphaeriaceae</taxon>
        <taxon>Oleoguttula</taxon>
    </lineage>
</organism>
<comment type="caution">
    <text evidence="1">The sequence shown here is derived from an EMBL/GenBank/DDBJ whole genome shotgun (WGS) entry which is preliminary data.</text>
</comment>
<gene>
    <name evidence="1" type="ORF">LTR36_005166</name>
</gene>
<proteinExistence type="predicted"/>
<dbReference type="EMBL" id="JAVFHQ010000003">
    <property type="protein sequence ID" value="KAK4549865.1"/>
    <property type="molecule type" value="Genomic_DNA"/>
</dbReference>
<protein>
    <submittedName>
        <fullName evidence="1">Uncharacterized protein</fullName>
    </submittedName>
</protein>
<keyword evidence="2" id="KW-1185">Reference proteome</keyword>
<dbReference type="Proteomes" id="UP001324427">
    <property type="component" value="Unassembled WGS sequence"/>
</dbReference>